<dbReference type="GO" id="GO:0005634">
    <property type="term" value="C:nucleus"/>
    <property type="evidence" value="ECO:0007669"/>
    <property type="project" value="UniProtKB-SubCell"/>
</dbReference>
<protein>
    <recommendedName>
        <fullName evidence="8">mRNA decay factor PAT1 domain-containing protein</fullName>
    </recommendedName>
</protein>
<feature type="compositionally biased region" description="Polar residues" evidence="7">
    <location>
        <begin position="261"/>
        <end position="272"/>
    </location>
</feature>
<feature type="region of interest" description="Disordered" evidence="7">
    <location>
        <begin position="521"/>
        <end position="560"/>
    </location>
</feature>
<gene>
    <name evidence="9" type="ORF">FRX48_08589</name>
</gene>
<dbReference type="PANTHER" id="PTHR21551:SF0">
    <property type="entry name" value="PROTEIN ASSOCIATED WITH TOPO II RELATED-1, ISOFORM A"/>
    <property type="match status" value="1"/>
</dbReference>
<dbReference type="PANTHER" id="PTHR21551">
    <property type="entry name" value="TOPOISOMERASE II-ASSOCIATED PROTEIN PAT1"/>
    <property type="match status" value="1"/>
</dbReference>
<evidence type="ECO:0000313" key="10">
    <source>
        <dbReference type="Proteomes" id="UP000324767"/>
    </source>
</evidence>
<comment type="caution">
    <text evidence="9">The sequence shown here is derived from an EMBL/GenBank/DDBJ whole genome shotgun (WGS) entry which is preliminary data.</text>
</comment>
<name>A0A5M8PEM1_9LECA</name>
<organism evidence="9 10">
    <name type="scientific">Lasallia pustulata</name>
    <dbReference type="NCBI Taxonomy" id="136370"/>
    <lineage>
        <taxon>Eukaryota</taxon>
        <taxon>Fungi</taxon>
        <taxon>Dikarya</taxon>
        <taxon>Ascomycota</taxon>
        <taxon>Pezizomycotina</taxon>
        <taxon>Lecanoromycetes</taxon>
        <taxon>OSLEUM clade</taxon>
        <taxon>Umbilicariomycetidae</taxon>
        <taxon>Umbilicariales</taxon>
        <taxon>Umbilicariaceae</taxon>
        <taxon>Lasallia</taxon>
    </lineage>
</organism>
<evidence type="ECO:0000256" key="7">
    <source>
        <dbReference type="SAM" id="MobiDB-lite"/>
    </source>
</evidence>
<feature type="compositionally biased region" description="Polar residues" evidence="7">
    <location>
        <begin position="204"/>
        <end position="223"/>
    </location>
</feature>
<accession>A0A5M8PEM1</accession>
<dbReference type="InterPro" id="IPR019167">
    <property type="entry name" value="PAT1_dom"/>
</dbReference>
<feature type="compositionally biased region" description="Low complexity" evidence="7">
    <location>
        <begin position="236"/>
        <end position="253"/>
    </location>
</feature>
<reference evidence="9 10" key="1">
    <citation type="submission" date="2019-09" db="EMBL/GenBank/DDBJ databases">
        <title>The hologenome of the rock-dwelling lichen Lasallia pustulata.</title>
        <authorList>
            <person name="Greshake Tzovaras B."/>
            <person name="Segers F."/>
            <person name="Bicker A."/>
            <person name="Dal Grande F."/>
            <person name="Otte J."/>
            <person name="Hankeln T."/>
            <person name="Schmitt I."/>
            <person name="Ebersberger I."/>
        </authorList>
    </citation>
    <scope>NUCLEOTIDE SEQUENCE [LARGE SCALE GENOMIC DNA]</scope>
    <source>
        <strain evidence="9">A1-1</strain>
    </source>
</reference>
<dbReference type="EMBL" id="VXIT01000016">
    <property type="protein sequence ID" value="KAA6407751.1"/>
    <property type="molecule type" value="Genomic_DNA"/>
</dbReference>
<dbReference type="GO" id="GO:0033962">
    <property type="term" value="P:P-body assembly"/>
    <property type="evidence" value="ECO:0007669"/>
    <property type="project" value="TreeGrafter"/>
</dbReference>
<feature type="region of interest" description="Disordered" evidence="7">
    <location>
        <begin position="110"/>
        <end position="344"/>
    </location>
</feature>
<evidence type="ECO:0000256" key="1">
    <source>
        <dbReference type="ARBA" id="ARBA00004123"/>
    </source>
</evidence>
<evidence type="ECO:0000313" key="9">
    <source>
        <dbReference type="EMBL" id="KAA6407751.1"/>
    </source>
</evidence>
<evidence type="ECO:0000256" key="5">
    <source>
        <dbReference type="ARBA" id="ARBA00022884"/>
    </source>
</evidence>
<evidence type="ECO:0000259" key="8">
    <source>
        <dbReference type="Pfam" id="PF09770"/>
    </source>
</evidence>
<feature type="compositionally biased region" description="Polar residues" evidence="7">
    <location>
        <begin position="301"/>
        <end position="310"/>
    </location>
</feature>
<comment type="similarity">
    <text evidence="3">Belongs to the PAT1 family.</text>
</comment>
<dbReference type="GO" id="GO:0000290">
    <property type="term" value="P:deadenylation-dependent decapping of nuclear-transcribed mRNA"/>
    <property type="evidence" value="ECO:0007669"/>
    <property type="project" value="InterPro"/>
</dbReference>
<feature type="compositionally biased region" description="Polar residues" evidence="7">
    <location>
        <begin position="530"/>
        <end position="555"/>
    </location>
</feature>
<keyword evidence="5" id="KW-0694">RNA-binding</keyword>
<sequence>MSFFASNATLPKDQGHPTTAPGFGQAPDPFAGLSRNQASDEDDDAIDFDDTYDGLGDQLEEAGDDFNDDTFGGGGQGSAAAAQPVGKDFDFFGQTAKVSDAINEEQLRFGRLQASPKSVATKAANPPKPGSQPARTGYEKYKEPGYIPDLQVNPSLWGTAAPRPSGGSDTAHGRQGRHISHGQPSSGAQPAKKMMSLEEVEASMRSQAKKPTTSQAPQQQGQMPSPAVLAQMPLRPQQSMPQQAIPIPQPVQSHHPDQRPTRQAPTSMQSRQAEIPGPAVQPPQNLQRQQPPLQPMPGTREPTQPRQILQNPRRHQAQPGPRPVEQSRPLEAPHAAPLPVPASLLHQPPIITHPEQLMQLSGQERAAFLVEDAKRAKRNHKIYLLSKDNGLMTPQDKNFVTRIQLQQLMTATGNVNDQDPDAALSEDFYYQVHSQIRGGPRQNPHQPLSHFAQTYLFQTGGRQGGLARRQGRGGDNHMQRMEQQVQRAVEAAKLKPKNKQLVIEGSLGKISFSNAKTPKPLLNIKRTESGDVTNRPQSAGRQASTKKLPQSQMSSSDRKSVLKNIEAVYGTLMRLEDHERRLPPPPTEDTDAATIQQHMEWRRTMHSLKQKLWAEMKVMEPIISGSSVLHPFIAFLSYAKGKKAIPRIFRQIDQEQRLTVLTMIVVHLDLLDVIRLAQLQPNEIHLPTAVREEVELFSQAVMPGLFGYVNEAPLGIVIGLLGLILDRVNVQGISRTKIGLAILTMLISRAELMRQAGGTQDQEWEQWTSLYNRLFDVLEPILANVFPGSINSGEDVYVWQFLAAIGIGASPEQQQRLVITVKDRVMETVMQAKTLPPEMATQRLSNVNLFMRAIGLDVELLG</sequence>
<evidence type="ECO:0000256" key="3">
    <source>
        <dbReference type="ARBA" id="ARBA00009138"/>
    </source>
</evidence>
<proteinExistence type="inferred from homology"/>
<evidence type="ECO:0000256" key="6">
    <source>
        <dbReference type="ARBA" id="ARBA00023242"/>
    </source>
</evidence>
<dbReference type="Proteomes" id="UP000324767">
    <property type="component" value="Unassembled WGS sequence"/>
</dbReference>
<keyword evidence="4" id="KW-0963">Cytoplasm</keyword>
<dbReference type="OrthoDB" id="74835at2759"/>
<keyword evidence="6" id="KW-0539">Nucleus</keyword>
<feature type="domain" description="mRNA decay factor PAT1" evidence="8">
    <location>
        <begin position="1"/>
        <end position="859"/>
    </location>
</feature>
<dbReference type="GO" id="GO:0000932">
    <property type="term" value="C:P-body"/>
    <property type="evidence" value="ECO:0007669"/>
    <property type="project" value="UniProtKB-SubCell"/>
</dbReference>
<evidence type="ECO:0000256" key="2">
    <source>
        <dbReference type="ARBA" id="ARBA00004201"/>
    </source>
</evidence>
<dbReference type="AlphaFoldDB" id="A0A5M8PEM1"/>
<dbReference type="InterPro" id="IPR039900">
    <property type="entry name" value="Pat1-like"/>
</dbReference>
<feature type="compositionally biased region" description="Acidic residues" evidence="7">
    <location>
        <begin position="39"/>
        <end position="68"/>
    </location>
</feature>
<evidence type="ECO:0000256" key="4">
    <source>
        <dbReference type="ARBA" id="ARBA00022490"/>
    </source>
</evidence>
<dbReference type="Pfam" id="PF09770">
    <property type="entry name" value="PAT1"/>
    <property type="match status" value="1"/>
</dbReference>
<dbReference type="GO" id="GO:0003723">
    <property type="term" value="F:RNA binding"/>
    <property type="evidence" value="ECO:0007669"/>
    <property type="project" value="UniProtKB-KW"/>
</dbReference>
<feature type="compositionally biased region" description="Low complexity" evidence="7">
    <location>
        <begin position="282"/>
        <end position="291"/>
    </location>
</feature>
<feature type="region of interest" description="Disordered" evidence="7">
    <location>
        <begin position="1"/>
        <end position="82"/>
    </location>
</feature>
<comment type="subcellular location">
    <subcellularLocation>
        <location evidence="2">Cytoplasm</location>
        <location evidence="2">P-body</location>
    </subcellularLocation>
    <subcellularLocation>
        <location evidence="1">Nucleus</location>
    </subcellularLocation>
</comment>